<dbReference type="GO" id="GO:0005886">
    <property type="term" value="C:plasma membrane"/>
    <property type="evidence" value="ECO:0007669"/>
    <property type="project" value="UniProtKB-SubCell"/>
</dbReference>
<dbReference type="RefSeq" id="WP_312857401.1">
    <property type="nucleotide sequence ID" value="NZ_JACIEK010000001.1"/>
</dbReference>
<dbReference type="Pfam" id="PF09678">
    <property type="entry name" value="Caa3_CtaG"/>
    <property type="match status" value="1"/>
</dbReference>
<evidence type="ECO:0000256" key="5">
    <source>
        <dbReference type="ARBA" id="ARBA00023136"/>
    </source>
</evidence>
<feature type="transmembrane region" description="Helical" evidence="6">
    <location>
        <begin position="20"/>
        <end position="42"/>
    </location>
</feature>
<keyword evidence="3 6" id="KW-0812">Transmembrane</keyword>
<feature type="transmembrane region" description="Helical" evidence="6">
    <location>
        <begin position="82"/>
        <end position="100"/>
    </location>
</feature>
<keyword evidence="4 6" id="KW-1133">Transmembrane helix</keyword>
<gene>
    <name evidence="7" type="ORF">GGR04_001114</name>
</gene>
<comment type="subcellular location">
    <subcellularLocation>
        <location evidence="1">Cell membrane</location>
        <topology evidence="1">Multi-pass membrane protein</topology>
    </subcellularLocation>
</comment>
<feature type="transmembrane region" description="Helical" evidence="6">
    <location>
        <begin position="215"/>
        <end position="236"/>
    </location>
</feature>
<accession>A0A7W6H3V2</accession>
<keyword evidence="5 6" id="KW-0472">Membrane</keyword>
<feature type="transmembrane region" description="Helical" evidence="6">
    <location>
        <begin position="54"/>
        <end position="76"/>
    </location>
</feature>
<keyword evidence="2" id="KW-1003">Cell membrane</keyword>
<name>A0A7W6H3V2_9HYPH</name>
<feature type="transmembrane region" description="Helical" evidence="6">
    <location>
        <begin position="112"/>
        <end position="135"/>
    </location>
</feature>
<dbReference type="AlphaFoldDB" id="A0A7W6H3V2"/>
<comment type="caution">
    <text evidence="7">The sequence shown here is derived from an EMBL/GenBank/DDBJ whole genome shotgun (WGS) entry which is preliminary data.</text>
</comment>
<evidence type="ECO:0000256" key="4">
    <source>
        <dbReference type="ARBA" id="ARBA00022989"/>
    </source>
</evidence>
<feature type="transmembrane region" description="Helical" evidence="6">
    <location>
        <begin position="141"/>
        <end position="158"/>
    </location>
</feature>
<dbReference type="EMBL" id="JACIEK010000001">
    <property type="protein sequence ID" value="MBB3997293.1"/>
    <property type="molecule type" value="Genomic_DNA"/>
</dbReference>
<reference evidence="7 8" key="1">
    <citation type="submission" date="2020-08" db="EMBL/GenBank/DDBJ databases">
        <title>Genomic Encyclopedia of Type Strains, Phase IV (KMG-IV): sequencing the most valuable type-strain genomes for metagenomic binning, comparative biology and taxonomic classification.</title>
        <authorList>
            <person name="Goeker M."/>
        </authorList>
    </citation>
    <scope>NUCLEOTIDE SEQUENCE [LARGE SCALE GENOMIC DNA]</scope>
    <source>
        <strain evidence="7 8">DSM 102238</strain>
    </source>
</reference>
<feature type="transmembrane region" description="Helical" evidence="6">
    <location>
        <begin position="170"/>
        <end position="195"/>
    </location>
</feature>
<dbReference type="Proteomes" id="UP000542776">
    <property type="component" value="Unassembled WGS sequence"/>
</dbReference>
<evidence type="ECO:0000256" key="3">
    <source>
        <dbReference type="ARBA" id="ARBA00022692"/>
    </source>
</evidence>
<organism evidence="7 8">
    <name type="scientific">Aureimonas pseudogalii</name>
    <dbReference type="NCBI Taxonomy" id="1744844"/>
    <lineage>
        <taxon>Bacteria</taxon>
        <taxon>Pseudomonadati</taxon>
        <taxon>Pseudomonadota</taxon>
        <taxon>Alphaproteobacteria</taxon>
        <taxon>Hyphomicrobiales</taxon>
        <taxon>Aurantimonadaceae</taxon>
        <taxon>Aureimonas</taxon>
    </lineage>
</organism>
<evidence type="ECO:0000256" key="2">
    <source>
        <dbReference type="ARBA" id="ARBA00022475"/>
    </source>
</evidence>
<evidence type="ECO:0000256" key="6">
    <source>
        <dbReference type="SAM" id="Phobius"/>
    </source>
</evidence>
<evidence type="ECO:0000313" key="7">
    <source>
        <dbReference type="EMBL" id="MBB3997293.1"/>
    </source>
</evidence>
<dbReference type="InterPro" id="IPR019108">
    <property type="entry name" value="Caa3_assmbl_CtaG-rel"/>
</dbReference>
<evidence type="ECO:0000256" key="1">
    <source>
        <dbReference type="ARBA" id="ARBA00004651"/>
    </source>
</evidence>
<sequence>MQDWTSVPYCGTPPQPTDLLLAWNLDPWLILALALAAMGRFHPALAGDNARRRCFDLALVVAALAFLSPLCALSSALFSVRIVHHVLLVSAIAPLLAAAFPAPSRPLAGARLVLGVLAASATLWFWHAPAAYAAALSDDHLYWLMELTLVGSAVFVWRELQSPGALMRTALGHVALIVSMGLLGALLTFAPAPLYALHIVAAPIYGLTPLEDQQLAGLVMWVPAIVPNLLAALLSLDRVVNAAEGGRLASPA</sequence>
<keyword evidence="8" id="KW-1185">Reference proteome</keyword>
<protein>
    <submittedName>
        <fullName evidence="7">Putative membrane protein</fullName>
    </submittedName>
</protein>
<evidence type="ECO:0000313" key="8">
    <source>
        <dbReference type="Proteomes" id="UP000542776"/>
    </source>
</evidence>
<proteinExistence type="predicted"/>